<keyword evidence="2" id="KW-0472">Membrane</keyword>
<dbReference type="Gene3D" id="3.40.47.10">
    <property type="match status" value="1"/>
</dbReference>
<dbReference type="Pfam" id="PF08392">
    <property type="entry name" value="FAE1_CUT1_RppA"/>
    <property type="match status" value="1"/>
</dbReference>
<keyword evidence="2" id="KW-1133">Transmembrane helix</keyword>
<comment type="similarity">
    <text evidence="1">Belongs to the thiolase-like superfamily. Chalcone/stilbene synthases family.</text>
</comment>
<evidence type="ECO:0000313" key="5">
    <source>
        <dbReference type="EMBL" id="SZX70475.1"/>
    </source>
</evidence>
<gene>
    <name evidence="5" type="ORF">BQ4739_LOCUS10688</name>
</gene>
<dbReference type="Pfam" id="PF02797">
    <property type="entry name" value="Chal_sti_synt_C"/>
    <property type="match status" value="1"/>
</dbReference>
<dbReference type="Proteomes" id="UP000256970">
    <property type="component" value="Unassembled WGS sequence"/>
</dbReference>
<organism evidence="5 6">
    <name type="scientific">Tetradesmus obliquus</name>
    <name type="common">Green alga</name>
    <name type="synonym">Acutodesmus obliquus</name>
    <dbReference type="NCBI Taxonomy" id="3088"/>
    <lineage>
        <taxon>Eukaryota</taxon>
        <taxon>Viridiplantae</taxon>
        <taxon>Chlorophyta</taxon>
        <taxon>core chlorophytes</taxon>
        <taxon>Chlorophyceae</taxon>
        <taxon>CS clade</taxon>
        <taxon>Sphaeropleales</taxon>
        <taxon>Scenedesmaceae</taxon>
        <taxon>Tetradesmus</taxon>
    </lineage>
</organism>
<name>A0A383VYC9_TETOB</name>
<proteinExistence type="inferred from homology"/>
<keyword evidence="1" id="KW-0808">Transferase</keyword>
<evidence type="ECO:0000313" key="6">
    <source>
        <dbReference type="Proteomes" id="UP000256970"/>
    </source>
</evidence>
<accession>A0A383VYC9</accession>
<dbReference type="CDD" id="cd00831">
    <property type="entry name" value="CHS_like"/>
    <property type="match status" value="1"/>
</dbReference>
<feature type="transmembrane region" description="Helical" evidence="2">
    <location>
        <begin position="15"/>
        <end position="34"/>
    </location>
</feature>
<protein>
    <recommendedName>
        <fullName evidence="1">3-ketoacyl-CoA synthase</fullName>
        <ecNumber evidence="1">2.3.1.-</ecNumber>
    </recommendedName>
</protein>
<dbReference type="GO" id="GO:0016747">
    <property type="term" value="F:acyltransferase activity, transferring groups other than amino-acyl groups"/>
    <property type="evidence" value="ECO:0007669"/>
    <property type="project" value="InterPro"/>
</dbReference>
<evidence type="ECO:0000259" key="4">
    <source>
        <dbReference type="Pfam" id="PF08392"/>
    </source>
</evidence>
<feature type="domain" description="Chalcone/stilbene synthase C-terminal" evidence="3">
    <location>
        <begin position="359"/>
        <end position="437"/>
    </location>
</feature>
<dbReference type="InterPro" id="IPR013601">
    <property type="entry name" value="FAE1_typ3_polyketide_synth"/>
</dbReference>
<dbReference type="STRING" id="3088.A0A383VYC9"/>
<reference evidence="5 6" key="1">
    <citation type="submission" date="2016-10" db="EMBL/GenBank/DDBJ databases">
        <authorList>
            <person name="Cai Z."/>
        </authorList>
    </citation>
    <scope>NUCLEOTIDE SEQUENCE [LARGE SCALE GENOMIC DNA]</scope>
</reference>
<keyword evidence="1" id="KW-0012">Acyltransferase</keyword>
<dbReference type="PIRSF" id="PIRSF036417">
    <property type="entry name" value="3-ktacl-CoA_syn"/>
    <property type="match status" value="1"/>
</dbReference>
<evidence type="ECO:0000256" key="2">
    <source>
        <dbReference type="SAM" id="Phobius"/>
    </source>
</evidence>
<dbReference type="SUPFAM" id="SSF53901">
    <property type="entry name" value="Thiolase-like"/>
    <property type="match status" value="2"/>
</dbReference>
<dbReference type="PANTHER" id="PTHR31561">
    <property type="entry name" value="3-KETOACYL-COA SYNTHASE"/>
    <property type="match status" value="1"/>
</dbReference>
<sequence length="493" mass="53652">MANIGGMQIDWPEPVWCYAAALLAACLLAVYCWAKAKPTLYVVDFSVFDPLDSWKFPKAMIRKVAEANNSNPHAERHVAPEHIDFMCRLAERTGLGDETPVLPETHLGDITMAGTALARSEFSRTCITTAEALFNKTGIRPQEVNFVITNCSLFNPVPSLSAAVINHFKMGHRTRGFALGGMGCSAGVIALGLAQDLLQAHPGSLALVISHENICNATYTGCDPSMLISNVLFRCNGAAVLLSSKRHHARSAKYCIQHIVCTHMAADDEAYGCVQLTEDDARITGIKLKQELVPVAERALRQNMQDLGPLVLPAIEKLKFAASYVLRRLVKSGGVLAGVLPGGLVERQYIPDFKKAFDFFCIHTGGRGVIDALEKHMRLSRKQVEPSRAALYRFGNVSSTSVWYDLAFIEAFQGVAAGQRVWQLAFGSGFKFNSSVLVANRHIADAAGHPAWRGFDRQAMWQALDTLEAAAAAARAAKAARLKQQQPSSCVAQ</sequence>
<dbReference type="AlphaFoldDB" id="A0A383VYC9"/>
<keyword evidence="6" id="KW-1185">Reference proteome</keyword>
<dbReference type="GO" id="GO:0006633">
    <property type="term" value="P:fatty acid biosynthetic process"/>
    <property type="evidence" value="ECO:0007669"/>
    <property type="project" value="UniProtKB-UniPathway"/>
</dbReference>
<dbReference type="EMBL" id="FNXT01000989">
    <property type="protein sequence ID" value="SZX70475.1"/>
    <property type="molecule type" value="Genomic_DNA"/>
</dbReference>
<dbReference type="InterPro" id="IPR016039">
    <property type="entry name" value="Thiolase-like"/>
</dbReference>
<dbReference type="EC" id="2.3.1.-" evidence="1"/>
<feature type="transmembrane region" description="Helical" evidence="2">
    <location>
        <begin position="176"/>
        <end position="194"/>
    </location>
</feature>
<dbReference type="GO" id="GO:0016020">
    <property type="term" value="C:membrane"/>
    <property type="evidence" value="ECO:0007669"/>
    <property type="project" value="InterPro"/>
</dbReference>
<feature type="domain" description="FAE" evidence="4">
    <location>
        <begin position="35"/>
        <end position="328"/>
    </location>
</feature>
<dbReference type="InterPro" id="IPR012392">
    <property type="entry name" value="3-ktacl-CoA_syn"/>
</dbReference>
<dbReference type="UniPathway" id="UPA00094"/>
<evidence type="ECO:0000256" key="1">
    <source>
        <dbReference type="PIRNR" id="PIRNR036417"/>
    </source>
</evidence>
<keyword evidence="2" id="KW-0812">Transmembrane</keyword>
<dbReference type="InterPro" id="IPR012328">
    <property type="entry name" value="Chalcone/stilbene_synt_C"/>
</dbReference>
<comment type="pathway">
    <text evidence="1">Lipid metabolism; fatty acid biosynthesis.</text>
</comment>
<evidence type="ECO:0000259" key="3">
    <source>
        <dbReference type="Pfam" id="PF02797"/>
    </source>
</evidence>